<dbReference type="Pfam" id="PF14509">
    <property type="entry name" value="GH97_C"/>
    <property type="match status" value="1"/>
</dbReference>
<dbReference type="PANTHER" id="PTHR35803:SF2">
    <property type="entry name" value="RETAINING ALPHA-GALACTOSIDASE"/>
    <property type="match status" value="1"/>
</dbReference>
<comment type="caution">
    <text evidence="10">The sequence shown here is derived from an EMBL/GenBank/DDBJ whole genome shotgun (WGS) entry which is preliminary data.</text>
</comment>
<feature type="domain" description="Glycosyl-hydrolase 97 N-terminal" evidence="8">
    <location>
        <begin position="23"/>
        <end position="274"/>
    </location>
</feature>
<dbReference type="InterPro" id="IPR013780">
    <property type="entry name" value="Glyco_hydro_b"/>
</dbReference>
<gene>
    <name evidence="10" type="ORF">PEDI_47070</name>
</gene>
<dbReference type="Pfam" id="PF14508">
    <property type="entry name" value="GH97_N"/>
    <property type="match status" value="1"/>
</dbReference>
<evidence type="ECO:0000259" key="9">
    <source>
        <dbReference type="Pfam" id="PF14509"/>
    </source>
</evidence>
<name>A0AAN4W414_9BACT</name>
<dbReference type="EMBL" id="BQKE01000004">
    <property type="protein sequence ID" value="GJM64155.1"/>
    <property type="molecule type" value="Genomic_DNA"/>
</dbReference>
<keyword evidence="11" id="KW-1185">Reference proteome</keyword>
<dbReference type="SUPFAM" id="SSF51445">
    <property type="entry name" value="(Trans)glycosidases"/>
    <property type="match status" value="1"/>
</dbReference>
<feature type="domain" description="Glycosyl-hydrolase 97 C-terminal oligomerisation" evidence="9">
    <location>
        <begin position="546"/>
        <end position="638"/>
    </location>
</feature>
<dbReference type="InterPro" id="IPR017853">
    <property type="entry name" value="GH"/>
</dbReference>
<dbReference type="Pfam" id="PF10566">
    <property type="entry name" value="Glyco_hydro_97"/>
    <property type="match status" value="1"/>
</dbReference>
<proteinExistence type="predicted"/>
<dbReference type="Gene3D" id="2.70.98.10">
    <property type="match status" value="1"/>
</dbReference>
<evidence type="ECO:0000256" key="5">
    <source>
        <dbReference type="ARBA" id="ARBA00023295"/>
    </source>
</evidence>
<evidence type="ECO:0000256" key="1">
    <source>
        <dbReference type="ARBA" id="ARBA00001913"/>
    </source>
</evidence>
<feature type="domain" description="Glycosyl-hydrolase 97 catalytic" evidence="7">
    <location>
        <begin position="295"/>
        <end position="447"/>
    </location>
</feature>
<dbReference type="InterPro" id="IPR029483">
    <property type="entry name" value="GH97_C"/>
</dbReference>
<protein>
    <submittedName>
        <fullName evidence="10">Alpha-glucosidase</fullName>
    </submittedName>
</protein>
<keyword evidence="3" id="KW-0378">Hydrolase</keyword>
<evidence type="ECO:0000313" key="11">
    <source>
        <dbReference type="Proteomes" id="UP001310022"/>
    </source>
</evidence>
<feature type="signal peptide" evidence="6">
    <location>
        <begin position="1"/>
        <end position="20"/>
    </location>
</feature>
<dbReference type="RefSeq" id="WP_338239238.1">
    <property type="nucleotide sequence ID" value="NZ_BQKE01000004.1"/>
</dbReference>
<evidence type="ECO:0000259" key="8">
    <source>
        <dbReference type="Pfam" id="PF14508"/>
    </source>
</evidence>
<dbReference type="Gene3D" id="3.20.20.70">
    <property type="entry name" value="Aldolase class I"/>
    <property type="match status" value="1"/>
</dbReference>
<dbReference type="InterPro" id="IPR013785">
    <property type="entry name" value="Aldolase_TIM"/>
</dbReference>
<keyword evidence="4" id="KW-0106">Calcium</keyword>
<feature type="chain" id="PRO_5042909024" evidence="6">
    <location>
        <begin position="21"/>
        <end position="639"/>
    </location>
</feature>
<evidence type="ECO:0000256" key="3">
    <source>
        <dbReference type="ARBA" id="ARBA00022801"/>
    </source>
</evidence>
<evidence type="ECO:0000313" key="10">
    <source>
        <dbReference type="EMBL" id="GJM64155.1"/>
    </source>
</evidence>
<keyword evidence="5" id="KW-0326">Glycosidase</keyword>
<comment type="subunit">
    <text evidence="2">Monomer.</text>
</comment>
<dbReference type="Gene3D" id="2.60.40.1180">
    <property type="entry name" value="Golgi alpha-mannosidase II"/>
    <property type="match status" value="1"/>
</dbReference>
<evidence type="ECO:0000256" key="2">
    <source>
        <dbReference type="ARBA" id="ARBA00011245"/>
    </source>
</evidence>
<comment type="cofactor">
    <cofactor evidence="1">
        <name>Ca(2+)</name>
        <dbReference type="ChEBI" id="CHEBI:29108"/>
    </cofactor>
</comment>
<reference evidence="10 11" key="1">
    <citation type="submission" date="2021-12" db="EMBL/GenBank/DDBJ databases">
        <title>Genome sequencing of bacteria with rrn-lacking chromosome and rrn-plasmid.</title>
        <authorList>
            <person name="Anda M."/>
            <person name="Iwasaki W."/>
        </authorList>
    </citation>
    <scope>NUCLEOTIDE SEQUENCE [LARGE SCALE GENOMIC DNA]</scope>
    <source>
        <strain evidence="10 11">NBRC 15940</strain>
    </source>
</reference>
<evidence type="ECO:0000256" key="6">
    <source>
        <dbReference type="SAM" id="SignalP"/>
    </source>
</evidence>
<dbReference type="InterPro" id="IPR014718">
    <property type="entry name" value="GH-type_carb-bd"/>
</dbReference>
<dbReference type="InterPro" id="IPR019563">
    <property type="entry name" value="GH97_catalytic"/>
</dbReference>
<dbReference type="InterPro" id="IPR029486">
    <property type="entry name" value="GH97_N"/>
</dbReference>
<sequence length="639" mass="72937">MKRSPLFFLWLLLLPFSVFAQKINAPNGKLSAEITHQKTLKIEVFYEGEKVVSLSDPQIALDGKKQVRGKVKPVLGNGTDQFEAAVPLKFSQINQPYTSANFSFNDVQLQLRLYNDGLAYRFKGSRDKVMGVNEGLKIQYPEKSTVWSTNIKDDFASAYEKPYKPHDIKNFSEYEVNFLPMLVTTPQNTQVLLTDTDVLDYPNMFVRKSDAPNTLEICFPKKPKQVVYSGDRRSVVKSTETYIAETNTKRNFPWRIFVIGKDADLLTTTLPYHLGPKPVSDQTDWVKPGQVSWEWWNGWNLYGVDFEAGINTQTYLYYIDFASKNGIPYLLLDEGWSISTTDISKPAQSLDLKKIIAYGKEKKVDLILWASWMTLEKQMEVLPLYRKWGVAGIKVDFMNRADQDMVNFYEEVAKACWDNQLLVDFHGSYKPAGLQRKYPNIVSHEGVLGLEYSKSKTWVTPEHNLRLPFIRMTAGPMDYTPGAMRNFHPTEFCPSNDIRAGGQGTRAHQAAMYVVYESAVNMLCDTPSNYERAQECTDFITQVPTTWDETRVLDAKFGEYVVMARRKGEQWFVGGMCAKGNYSKTFKADFLQNKTAQILKDGINADRWAEDFQFVNNQSLTGELTVEMIENGGFSAIID</sequence>
<dbReference type="PANTHER" id="PTHR35803">
    <property type="entry name" value="GLUCAN 1,4-ALPHA-GLUCOSIDASE SUSB-RELATED"/>
    <property type="match status" value="1"/>
</dbReference>
<organism evidence="10 11">
    <name type="scientific">Persicobacter diffluens</name>
    <dbReference type="NCBI Taxonomy" id="981"/>
    <lineage>
        <taxon>Bacteria</taxon>
        <taxon>Pseudomonadati</taxon>
        <taxon>Bacteroidota</taxon>
        <taxon>Cytophagia</taxon>
        <taxon>Cytophagales</taxon>
        <taxon>Persicobacteraceae</taxon>
        <taxon>Persicobacter</taxon>
    </lineage>
</organism>
<dbReference type="GO" id="GO:0030246">
    <property type="term" value="F:carbohydrate binding"/>
    <property type="evidence" value="ECO:0007669"/>
    <property type="project" value="InterPro"/>
</dbReference>
<accession>A0AAN4W414</accession>
<evidence type="ECO:0000259" key="7">
    <source>
        <dbReference type="Pfam" id="PF10566"/>
    </source>
</evidence>
<keyword evidence="6" id="KW-0732">Signal</keyword>
<evidence type="ECO:0000256" key="4">
    <source>
        <dbReference type="ARBA" id="ARBA00022837"/>
    </source>
</evidence>
<dbReference type="InterPro" id="IPR052720">
    <property type="entry name" value="Glycosyl_hydrolase_97"/>
</dbReference>
<dbReference type="GO" id="GO:0016798">
    <property type="term" value="F:hydrolase activity, acting on glycosyl bonds"/>
    <property type="evidence" value="ECO:0007669"/>
    <property type="project" value="UniProtKB-KW"/>
</dbReference>
<dbReference type="Proteomes" id="UP001310022">
    <property type="component" value="Unassembled WGS sequence"/>
</dbReference>
<dbReference type="AlphaFoldDB" id="A0AAN4W414"/>